<evidence type="ECO:0008006" key="3">
    <source>
        <dbReference type="Google" id="ProtNLM"/>
    </source>
</evidence>
<dbReference type="Proteomes" id="UP000239001">
    <property type="component" value="Unassembled WGS sequence"/>
</dbReference>
<accession>A0A2T1LQH3</accession>
<evidence type="ECO:0000313" key="1">
    <source>
        <dbReference type="EMBL" id="PSF28137.1"/>
    </source>
</evidence>
<dbReference type="SUPFAM" id="SSF53067">
    <property type="entry name" value="Actin-like ATPase domain"/>
    <property type="match status" value="1"/>
</dbReference>
<sequence>MKVHLGIDVGTSMIKVLYGVSDRELEYIALSPEVMAVDASLITEMLTLSGSDFVKPEHQAIVRLEKGLDGFFVGRMAQDLRVNVAMKPLKSSSLIPKILAATGVIAHRLNCWSFSVSLLLLLPLSEDLEATRIVRQLKAIQQFYFRDKLCKISWTAIKCYPEGLGLLLGERKQSGTLIGFQFGYRNTSLLVLEDGSLNRSKSSTTMYGFHDCLDKIAYRIPGCDRELLQNAIITSSKMNYDGKQWQNKSYSHLALRDAHLNEYHHKILDEAWSSGLKLYWQLLEQSWLKDRLPSSVERVVIGGGASVFISQYLNEYLRSVVPGVMCDSWSHALAVELPPFKNDQRATEQNFSLRFLDLWFLMHLNRTAIK</sequence>
<dbReference type="EMBL" id="PXOH01000078">
    <property type="protein sequence ID" value="PSF28137.1"/>
    <property type="molecule type" value="Genomic_DNA"/>
</dbReference>
<protein>
    <recommendedName>
        <fullName evidence="3">Actin-like protein N-terminal domain-containing protein</fullName>
    </recommendedName>
</protein>
<dbReference type="CDD" id="cd10227">
    <property type="entry name" value="ASKHA_NBD_ParM-like"/>
    <property type="match status" value="1"/>
</dbReference>
<name>A0A2T1LQH3_9CHRO</name>
<dbReference type="AlphaFoldDB" id="A0A2T1LQH3"/>
<dbReference type="Gene3D" id="3.30.420.40">
    <property type="match status" value="2"/>
</dbReference>
<gene>
    <name evidence="1" type="ORF">C7H19_24795</name>
</gene>
<comment type="caution">
    <text evidence="1">The sequence shown here is derived from an EMBL/GenBank/DDBJ whole genome shotgun (WGS) entry which is preliminary data.</text>
</comment>
<dbReference type="RefSeq" id="WP_106459578.1">
    <property type="nucleotide sequence ID" value="NZ_PXOH01000078.1"/>
</dbReference>
<evidence type="ECO:0000313" key="2">
    <source>
        <dbReference type="Proteomes" id="UP000239001"/>
    </source>
</evidence>
<keyword evidence="2" id="KW-1185">Reference proteome</keyword>
<reference evidence="1 2" key="1">
    <citation type="submission" date="2018-03" db="EMBL/GenBank/DDBJ databases">
        <title>The ancient ancestry and fast evolution of plastids.</title>
        <authorList>
            <person name="Moore K.R."/>
            <person name="Magnabosco C."/>
            <person name="Momper L."/>
            <person name="Gold D.A."/>
            <person name="Bosak T."/>
            <person name="Fournier G.P."/>
        </authorList>
    </citation>
    <scope>NUCLEOTIDE SEQUENCE [LARGE SCALE GENOMIC DNA]</scope>
    <source>
        <strain evidence="1 2">CCALA 016</strain>
    </source>
</reference>
<dbReference type="InterPro" id="IPR043129">
    <property type="entry name" value="ATPase_NBD"/>
</dbReference>
<reference evidence="1 2" key="2">
    <citation type="submission" date="2018-03" db="EMBL/GenBank/DDBJ databases">
        <authorList>
            <person name="Keele B.F."/>
        </authorList>
    </citation>
    <scope>NUCLEOTIDE SEQUENCE [LARGE SCALE GENOMIC DNA]</scope>
    <source>
        <strain evidence="1 2">CCALA 016</strain>
    </source>
</reference>
<organism evidence="1 2">
    <name type="scientific">Aphanothece hegewaldii CCALA 016</name>
    <dbReference type="NCBI Taxonomy" id="2107694"/>
    <lineage>
        <taxon>Bacteria</taxon>
        <taxon>Bacillati</taxon>
        <taxon>Cyanobacteriota</taxon>
        <taxon>Cyanophyceae</taxon>
        <taxon>Oscillatoriophycideae</taxon>
        <taxon>Chroococcales</taxon>
        <taxon>Aphanothecaceae</taxon>
        <taxon>Aphanothece</taxon>
    </lineage>
</organism>
<dbReference type="OrthoDB" id="528098at2"/>
<proteinExistence type="predicted"/>